<name>A0A382L452_9ZZZZ</name>
<evidence type="ECO:0008006" key="2">
    <source>
        <dbReference type="Google" id="ProtNLM"/>
    </source>
</evidence>
<evidence type="ECO:0000313" key="1">
    <source>
        <dbReference type="EMBL" id="SVC30633.1"/>
    </source>
</evidence>
<organism evidence="1">
    <name type="scientific">marine metagenome</name>
    <dbReference type="NCBI Taxonomy" id="408172"/>
    <lineage>
        <taxon>unclassified sequences</taxon>
        <taxon>metagenomes</taxon>
        <taxon>ecological metagenomes</taxon>
    </lineage>
</organism>
<sequence>MKKIILFILIAFVIISCEDIIFPELVTNDPIIVVDAWINDKNEKQTIFLSTTQDYLDSSSVELITGANIIVEDDNGNTFEFIEETDGNYVWYPNSQDTIIGIVGTNYNLKIEYENKVIEASSTMNRTSTIDSINFVEGEFPDVGSYYAEFWSQENIGLGDAYWVKAWKNGELLASSKEIIACIDAGATSMGIEVDGGTFIPPIRRSITQFEKDDNDDFLSPFKFGDSLYVEIHSITLEAFYFLYMAKIQINRRGGFSELFSVSLANLPTNIVIANNTNIPILGFFCVSSVSGKGNILDEDELNRIEKAKRKW</sequence>
<dbReference type="AlphaFoldDB" id="A0A382L452"/>
<gene>
    <name evidence="1" type="ORF">METZ01_LOCUS283487</name>
</gene>
<dbReference type="PROSITE" id="PS51257">
    <property type="entry name" value="PROKAR_LIPOPROTEIN"/>
    <property type="match status" value="1"/>
</dbReference>
<dbReference type="InterPro" id="IPR025345">
    <property type="entry name" value="DUF4249"/>
</dbReference>
<protein>
    <recommendedName>
        <fullName evidence="2">DUF4249 domain-containing protein</fullName>
    </recommendedName>
</protein>
<proteinExistence type="predicted"/>
<reference evidence="1" key="1">
    <citation type="submission" date="2018-05" db="EMBL/GenBank/DDBJ databases">
        <authorList>
            <person name="Lanie J.A."/>
            <person name="Ng W.-L."/>
            <person name="Kazmierczak K.M."/>
            <person name="Andrzejewski T.M."/>
            <person name="Davidsen T.M."/>
            <person name="Wayne K.J."/>
            <person name="Tettelin H."/>
            <person name="Glass J.I."/>
            <person name="Rusch D."/>
            <person name="Podicherti R."/>
            <person name="Tsui H.-C.T."/>
            <person name="Winkler M.E."/>
        </authorList>
    </citation>
    <scope>NUCLEOTIDE SEQUENCE</scope>
</reference>
<dbReference type="Pfam" id="PF14054">
    <property type="entry name" value="DUF4249"/>
    <property type="match status" value="1"/>
</dbReference>
<accession>A0A382L452</accession>
<dbReference type="EMBL" id="UINC01084207">
    <property type="protein sequence ID" value="SVC30633.1"/>
    <property type="molecule type" value="Genomic_DNA"/>
</dbReference>